<dbReference type="Pfam" id="PF13098">
    <property type="entry name" value="Thioredoxin_2"/>
    <property type="match status" value="1"/>
</dbReference>
<dbReference type="OrthoDB" id="5296733at2"/>
<gene>
    <name evidence="3" type="primary">dsbG</name>
    <name evidence="3" type="ORF">EC580_06700</name>
</gene>
<sequence>MSVLRILLFCCLSSLATPALAEHVPSFWQALDHAHYIEEGRKGPVVYVFFDPNCPYCHVLYGDLQKPISTGRLRVRFIPVAILFPSSAGKAAAILQAKDPRQALQENETHFGSSGGQPSGGIAAITPDAQTQRELRYNENLLEMAGSNGVPFLIYRDRNGQLGFVVGLPHESDWPAILQTP</sequence>
<dbReference type="PANTHER" id="PTHR35272">
    <property type="entry name" value="THIOL:DISULFIDE INTERCHANGE PROTEIN DSBC-RELATED"/>
    <property type="match status" value="1"/>
</dbReference>
<evidence type="ECO:0000259" key="2">
    <source>
        <dbReference type="Pfam" id="PF13098"/>
    </source>
</evidence>
<dbReference type="SUPFAM" id="SSF52833">
    <property type="entry name" value="Thioredoxin-like"/>
    <property type="match status" value="1"/>
</dbReference>
<accession>A0A3M8RA60</accession>
<organism evidence="3">
    <name type="scientific">Acidithiobacillus sulfuriphilus</name>
    <dbReference type="NCBI Taxonomy" id="1867749"/>
    <lineage>
        <taxon>Bacteria</taxon>
        <taxon>Pseudomonadati</taxon>
        <taxon>Pseudomonadota</taxon>
        <taxon>Acidithiobacillia</taxon>
        <taxon>Acidithiobacillales</taxon>
        <taxon>Acidithiobacillaceae</taxon>
        <taxon>Acidithiobacillus</taxon>
    </lineage>
</organism>
<comment type="caution">
    <text evidence="3">The sequence shown here is derived from an EMBL/GenBank/DDBJ whole genome shotgun (WGS) entry which is preliminary data.</text>
</comment>
<feature type="chain" id="PRO_5018199959" evidence="1">
    <location>
        <begin position="22"/>
        <end position="181"/>
    </location>
</feature>
<dbReference type="NCBIfam" id="NF008657">
    <property type="entry name" value="PRK11657.1"/>
    <property type="match status" value="1"/>
</dbReference>
<dbReference type="AlphaFoldDB" id="A0A3M8RA60"/>
<protein>
    <submittedName>
        <fullName evidence="3">Thiol:disulfide interchange protein DsbG</fullName>
    </submittedName>
</protein>
<dbReference type="RefSeq" id="WP_123103419.1">
    <property type="nucleotide sequence ID" value="NZ_CP127527.1"/>
</dbReference>
<feature type="signal peptide" evidence="1">
    <location>
        <begin position="1"/>
        <end position="21"/>
    </location>
</feature>
<dbReference type="Gene3D" id="3.40.30.10">
    <property type="entry name" value="Glutaredoxin"/>
    <property type="match status" value="1"/>
</dbReference>
<dbReference type="InterPro" id="IPR051470">
    <property type="entry name" value="Thiol:disulfide_interchange"/>
</dbReference>
<evidence type="ECO:0000313" key="3">
    <source>
        <dbReference type="EMBL" id="RNF63320.1"/>
    </source>
</evidence>
<dbReference type="InterPro" id="IPR012336">
    <property type="entry name" value="Thioredoxin-like_fold"/>
</dbReference>
<dbReference type="PANTHER" id="PTHR35272:SF4">
    <property type="entry name" value="THIOL:DISULFIDE INTERCHANGE PROTEIN DSBG"/>
    <property type="match status" value="1"/>
</dbReference>
<feature type="domain" description="Thioredoxin-like fold" evidence="2">
    <location>
        <begin position="40"/>
        <end position="162"/>
    </location>
</feature>
<dbReference type="InterPro" id="IPR036249">
    <property type="entry name" value="Thioredoxin-like_sf"/>
</dbReference>
<evidence type="ECO:0000256" key="1">
    <source>
        <dbReference type="SAM" id="SignalP"/>
    </source>
</evidence>
<reference evidence="3" key="1">
    <citation type="submission" date="2018-10" db="EMBL/GenBank/DDBJ databases">
        <title>Acidithiobacillus sulfuriphilus sp. nov.: an extremely acidophilic sulfur-oxidizing chemolithotroph isolated from a neutral pH environment.</title>
        <authorList>
            <person name="Falagan C."/>
            <person name="Moya-Beltran A."/>
            <person name="Quatrini R."/>
            <person name="Johnson D.B."/>
        </authorList>
    </citation>
    <scope>NUCLEOTIDE SEQUENCE [LARGE SCALE GENOMIC DNA]</scope>
    <source>
        <strain evidence="3">CJ-2</strain>
    </source>
</reference>
<keyword evidence="1" id="KW-0732">Signal</keyword>
<name>A0A3M8RA60_9PROT</name>
<dbReference type="EMBL" id="RIZI01000157">
    <property type="protein sequence ID" value="RNF63320.1"/>
    <property type="molecule type" value="Genomic_DNA"/>
</dbReference>
<proteinExistence type="predicted"/>